<dbReference type="AlphaFoldDB" id="A0A8S2FBF2"/>
<evidence type="ECO:0000313" key="2">
    <source>
        <dbReference type="EMBL" id="CAF4213847.1"/>
    </source>
</evidence>
<dbReference type="Proteomes" id="UP000677228">
    <property type="component" value="Unassembled WGS sequence"/>
</dbReference>
<sequence>MFIERIEKYLLLKRNRNGGYVLNKFEQEMKPIDYTQVLLNLQTPMPINILSIVESLSLIPPDLVELVKNETKLNESQHELYKKELSEAMKEAHTTVHHCS</sequence>
<dbReference type="Proteomes" id="UP000682733">
    <property type="component" value="Unassembled WGS sequence"/>
</dbReference>
<reference evidence="1" key="1">
    <citation type="submission" date="2021-02" db="EMBL/GenBank/DDBJ databases">
        <authorList>
            <person name="Nowell W R."/>
        </authorList>
    </citation>
    <scope>NUCLEOTIDE SEQUENCE</scope>
</reference>
<dbReference type="EMBL" id="CAJNOK010026819">
    <property type="protein sequence ID" value="CAF1409236.1"/>
    <property type="molecule type" value="Genomic_DNA"/>
</dbReference>
<comment type="caution">
    <text evidence="1">The sequence shown here is derived from an EMBL/GenBank/DDBJ whole genome shotgun (WGS) entry which is preliminary data.</text>
</comment>
<gene>
    <name evidence="1" type="ORF">OVA965_LOCUS33312</name>
    <name evidence="2" type="ORF">TMI583_LOCUS34196</name>
</gene>
<evidence type="ECO:0000313" key="3">
    <source>
        <dbReference type="Proteomes" id="UP000677228"/>
    </source>
</evidence>
<name>A0A8S2FBF2_9BILA</name>
<accession>A0A8S2FBF2</accession>
<proteinExistence type="predicted"/>
<protein>
    <submittedName>
        <fullName evidence="1">Uncharacterized protein</fullName>
    </submittedName>
</protein>
<evidence type="ECO:0000313" key="1">
    <source>
        <dbReference type="EMBL" id="CAF1409236.1"/>
    </source>
</evidence>
<dbReference type="EMBL" id="CAJOBA010048560">
    <property type="protein sequence ID" value="CAF4213847.1"/>
    <property type="molecule type" value="Genomic_DNA"/>
</dbReference>
<organism evidence="1 3">
    <name type="scientific">Didymodactylos carnosus</name>
    <dbReference type="NCBI Taxonomy" id="1234261"/>
    <lineage>
        <taxon>Eukaryota</taxon>
        <taxon>Metazoa</taxon>
        <taxon>Spiralia</taxon>
        <taxon>Gnathifera</taxon>
        <taxon>Rotifera</taxon>
        <taxon>Eurotatoria</taxon>
        <taxon>Bdelloidea</taxon>
        <taxon>Philodinida</taxon>
        <taxon>Philodinidae</taxon>
        <taxon>Didymodactylos</taxon>
    </lineage>
</organism>